<gene>
    <name evidence="7" type="ORF">PHYBOEH_000121</name>
</gene>
<dbReference type="AlphaFoldDB" id="A0A8T1XD05"/>
<dbReference type="Pfam" id="PF01363">
    <property type="entry name" value="FYVE"/>
    <property type="match status" value="1"/>
</dbReference>
<dbReference type="PROSITE" id="PS50178">
    <property type="entry name" value="ZF_FYVE"/>
    <property type="match status" value="1"/>
</dbReference>
<feature type="compositionally biased region" description="Low complexity" evidence="5">
    <location>
        <begin position="535"/>
        <end position="546"/>
    </location>
</feature>
<dbReference type="OrthoDB" id="67196at2759"/>
<protein>
    <recommendedName>
        <fullName evidence="6">FYVE-type domain-containing protein</fullName>
    </recommendedName>
</protein>
<feature type="compositionally biased region" description="Acidic residues" evidence="5">
    <location>
        <begin position="522"/>
        <end position="534"/>
    </location>
</feature>
<dbReference type="InterPro" id="IPR017455">
    <property type="entry name" value="Znf_FYVE-rel"/>
</dbReference>
<organism evidence="7 8">
    <name type="scientific">Phytophthora boehmeriae</name>
    <dbReference type="NCBI Taxonomy" id="109152"/>
    <lineage>
        <taxon>Eukaryota</taxon>
        <taxon>Sar</taxon>
        <taxon>Stramenopiles</taxon>
        <taxon>Oomycota</taxon>
        <taxon>Peronosporomycetes</taxon>
        <taxon>Peronosporales</taxon>
        <taxon>Peronosporaceae</taxon>
        <taxon>Phytophthora</taxon>
    </lineage>
</organism>
<dbReference type="PANTHER" id="PTHR13510:SF44">
    <property type="entry name" value="RABENOSYN-5"/>
    <property type="match status" value="1"/>
</dbReference>
<dbReference type="Proteomes" id="UP000693981">
    <property type="component" value="Unassembled WGS sequence"/>
</dbReference>
<proteinExistence type="predicted"/>
<accession>A0A8T1XD05</accession>
<dbReference type="SMART" id="SM00064">
    <property type="entry name" value="FYVE"/>
    <property type="match status" value="1"/>
</dbReference>
<evidence type="ECO:0000256" key="3">
    <source>
        <dbReference type="ARBA" id="ARBA00022833"/>
    </source>
</evidence>
<evidence type="ECO:0000256" key="5">
    <source>
        <dbReference type="SAM" id="MobiDB-lite"/>
    </source>
</evidence>
<feature type="domain" description="FYVE-type" evidence="6">
    <location>
        <begin position="307"/>
        <end position="367"/>
    </location>
</feature>
<comment type="caution">
    <text evidence="7">The sequence shown here is derived from an EMBL/GenBank/DDBJ whole genome shotgun (WGS) entry which is preliminary data.</text>
</comment>
<feature type="compositionally biased region" description="Acidic residues" evidence="5">
    <location>
        <begin position="42"/>
        <end position="53"/>
    </location>
</feature>
<feature type="region of interest" description="Disordered" evidence="5">
    <location>
        <begin position="1"/>
        <end position="56"/>
    </location>
</feature>
<feature type="compositionally biased region" description="Polar residues" evidence="5">
    <location>
        <begin position="28"/>
        <end position="39"/>
    </location>
</feature>
<feature type="compositionally biased region" description="Basic and acidic residues" evidence="5">
    <location>
        <begin position="569"/>
        <end position="594"/>
    </location>
</feature>
<evidence type="ECO:0000256" key="2">
    <source>
        <dbReference type="ARBA" id="ARBA00022771"/>
    </source>
</evidence>
<dbReference type="InterPro" id="IPR000306">
    <property type="entry name" value="Znf_FYVE"/>
</dbReference>
<name>A0A8T1XD05_9STRA</name>
<feature type="region of interest" description="Disordered" evidence="5">
    <location>
        <begin position="666"/>
        <end position="686"/>
    </location>
</feature>
<dbReference type="InterPro" id="IPR052727">
    <property type="entry name" value="Rab4/Rab5_effector"/>
</dbReference>
<keyword evidence="3" id="KW-0862">Zinc</keyword>
<dbReference type="EMBL" id="JAGDFL010000010">
    <property type="protein sequence ID" value="KAG7401589.1"/>
    <property type="molecule type" value="Genomic_DNA"/>
</dbReference>
<sequence>MSDSSVGGPPPSPSSPPILSGTSLTPRSLLSVNSSANFSDATDTEADTTEEGSEMCVKERERYTTIAKRMTECLLEATDLLGGIPWTLVHEKHGISLFRADTTSASANVPCNVHAVCKFASEIKDVASSLITSTTASYKRMMGMLSSDFLDGAVVQNIVEPTQSNPYRYVALKWAAFKSSGPFAKDRDMIMLEYVDMIEDAQGQMIAFRIMESVDTPPEFPQFAKSSKYARDHVPLMGFMYHSTKRAGELRMTYTCNFDKNGDLPAWAANSAIQSHVEKCITGILKYTENFRVGREEIVLPQQVIPMSEQGHCRICSKKFCVRRRRYNCLKCGEVCCSSCSSVRSAHVPEIGERQIRVCTACVIEARRTSRNAVVAPGTEAPSTPVFNSLRSNQFFADTTVTDKTKKLDRTKSFSELSTEDKLPPALKRRSYDDLLDPVRSRLIEYKTFSSGSEDHSASTGSMLSVPKTSFPSRSFSDGLVMRNKALFASKRRGSPADLAISIEAFRLHQMRMGNADRQPEDGDISDDFTDDESTSSSTSPTFTITRPSPMKEKRSSSSSLNPRGVGGRTERAKFYDDYDNNQEDHEGETKAEFNEAKERAKNIIVAANYANSLAQQARKLSHFRVVALQQEDEYTAPILGNGGADNSNGNCSNVAKNGVAIRRRPRHQDSDFEAPRGAGTVLYST</sequence>
<keyword evidence="1" id="KW-0479">Metal-binding</keyword>
<evidence type="ECO:0000259" key="6">
    <source>
        <dbReference type="PROSITE" id="PS50178"/>
    </source>
</evidence>
<dbReference type="GO" id="GO:0008270">
    <property type="term" value="F:zinc ion binding"/>
    <property type="evidence" value="ECO:0007669"/>
    <property type="project" value="UniProtKB-KW"/>
</dbReference>
<dbReference type="PANTHER" id="PTHR13510">
    <property type="entry name" value="FYVE-FINGER-CONTAINING RAB5 EFFECTOR PROTEIN RABENOSYN-5-RELATED"/>
    <property type="match status" value="1"/>
</dbReference>
<evidence type="ECO:0000256" key="4">
    <source>
        <dbReference type="PROSITE-ProRule" id="PRU00091"/>
    </source>
</evidence>
<feature type="compositionally biased region" description="Low complexity" evidence="5">
    <location>
        <begin position="17"/>
        <end position="26"/>
    </location>
</feature>
<keyword evidence="2 4" id="KW-0863">Zinc-finger</keyword>
<evidence type="ECO:0000256" key="1">
    <source>
        <dbReference type="ARBA" id="ARBA00022723"/>
    </source>
</evidence>
<evidence type="ECO:0000313" key="8">
    <source>
        <dbReference type="Proteomes" id="UP000693981"/>
    </source>
</evidence>
<evidence type="ECO:0000313" key="7">
    <source>
        <dbReference type="EMBL" id="KAG7401589.1"/>
    </source>
</evidence>
<keyword evidence="8" id="KW-1185">Reference proteome</keyword>
<reference evidence="7" key="1">
    <citation type="submission" date="2021-02" db="EMBL/GenBank/DDBJ databases">
        <authorList>
            <person name="Palmer J.M."/>
        </authorList>
    </citation>
    <scope>NUCLEOTIDE SEQUENCE</scope>
    <source>
        <strain evidence="7">SCRP23</strain>
    </source>
</reference>
<feature type="region of interest" description="Disordered" evidence="5">
    <location>
        <begin position="516"/>
        <end position="594"/>
    </location>
</feature>